<evidence type="ECO:0000259" key="1">
    <source>
        <dbReference type="SMART" id="SM01111"/>
    </source>
</evidence>
<dbReference type="Gene3D" id="2.30.60.10">
    <property type="entry name" value="Cyanovirin-N"/>
    <property type="match status" value="2"/>
</dbReference>
<evidence type="ECO:0000313" key="2">
    <source>
        <dbReference type="EMBL" id="KAI5082282.1"/>
    </source>
</evidence>
<dbReference type="Pfam" id="PF08881">
    <property type="entry name" value="CVNH"/>
    <property type="match status" value="1"/>
</dbReference>
<evidence type="ECO:0000313" key="3">
    <source>
        <dbReference type="Proteomes" id="UP000886520"/>
    </source>
</evidence>
<dbReference type="AlphaFoldDB" id="A0A9D4ZQQ5"/>
<name>A0A9D4ZQQ5_ADICA</name>
<accession>A0A9D4ZQQ5</accession>
<gene>
    <name evidence="2" type="ORF">GOP47_0002025</name>
</gene>
<proteinExistence type="predicted"/>
<dbReference type="InterPro" id="IPR036673">
    <property type="entry name" value="Cyanovirin-N_sf"/>
</dbReference>
<dbReference type="EMBL" id="JABFUD020000003">
    <property type="protein sequence ID" value="KAI5082282.1"/>
    <property type="molecule type" value="Genomic_DNA"/>
</dbReference>
<protein>
    <recommendedName>
        <fullName evidence="1">Cyanovirin-N domain-containing protein</fullName>
    </recommendedName>
</protein>
<dbReference type="Proteomes" id="UP000886520">
    <property type="component" value="Chromosome 2"/>
</dbReference>
<dbReference type="SMART" id="SM01111">
    <property type="entry name" value="CVNH"/>
    <property type="match status" value="1"/>
</dbReference>
<sequence>MIECAPRQGLSGEYTKSCAEIQLVDDGKKLEATCETEAGEMPGTDYQTSTLSLDDRLLNDNGVLKVSRCFTPGPNALLPCQFTASCTGITLLQNGSVLQATCNDLDFNGHPALVRLDTFVANVNGSLVWDCHTVHDFHLVAT</sequence>
<keyword evidence="3" id="KW-1185">Reference proteome</keyword>
<feature type="domain" description="Cyanovirin-N" evidence="1">
    <location>
        <begin position="13"/>
        <end position="129"/>
    </location>
</feature>
<reference evidence="2" key="1">
    <citation type="submission" date="2021-01" db="EMBL/GenBank/DDBJ databases">
        <title>Adiantum capillus-veneris genome.</title>
        <authorList>
            <person name="Fang Y."/>
            <person name="Liao Q."/>
        </authorList>
    </citation>
    <scope>NUCLEOTIDE SEQUENCE</scope>
    <source>
        <strain evidence="2">H3</strain>
        <tissue evidence="2">Leaf</tissue>
    </source>
</reference>
<dbReference type="SUPFAM" id="SSF51322">
    <property type="entry name" value="Cyanovirin-N"/>
    <property type="match status" value="1"/>
</dbReference>
<organism evidence="2 3">
    <name type="scientific">Adiantum capillus-veneris</name>
    <name type="common">Maidenhair fern</name>
    <dbReference type="NCBI Taxonomy" id="13818"/>
    <lineage>
        <taxon>Eukaryota</taxon>
        <taxon>Viridiplantae</taxon>
        <taxon>Streptophyta</taxon>
        <taxon>Embryophyta</taxon>
        <taxon>Tracheophyta</taxon>
        <taxon>Polypodiopsida</taxon>
        <taxon>Polypodiidae</taxon>
        <taxon>Polypodiales</taxon>
        <taxon>Pteridineae</taxon>
        <taxon>Pteridaceae</taxon>
        <taxon>Vittarioideae</taxon>
        <taxon>Adiantum</taxon>
    </lineage>
</organism>
<dbReference type="InterPro" id="IPR011058">
    <property type="entry name" value="Cyanovirin-N"/>
</dbReference>
<comment type="caution">
    <text evidence="2">The sequence shown here is derived from an EMBL/GenBank/DDBJ whole genome shotgun (WGS) entry which is preliminary data.</text>
</comment>